<evidence type="ECO:0000313" key="7">
    <source>
        <dbReference type="Proteomes" id="UP000215694"/>
    </source>
</evidence>
<dbReference type="Gene3D" id="3.40.190.290">
    <property type="match status" value="1"/>
</dbReference>
<dbReference type="EMBL" id="NOJY02000022">
    <property type="protein sequence ID" value="RDY26675.1"/>
    <property type="molecule type" value="Genomic_DNA"/>
</dbReference>
<dbReference type="InterPro" id="IPR036388">
    <property type="entry name" value="WH-like_DNA-bd_sf"/>
</dbReference>
<dbReference type="OrthoDB" id="119203at2"/>
<keyword evidence="3" id="KW-0238">DNA-binding</keyword>
<organism evidence="6 7">
    <name type="scientific">Romboutsia weinsteinii</name>
    <dbReference type="NCBI Taxonomy" id="2020949"/>
    <lineage>
        <taxon>Bacteria</taxon>
        <taxon>Bacillati</taxon>
        <taxon>Bacillota</taxon>
        <taxon>Clostridia</taxon>
        <taxon>Peptostreptococcales</taxon>
        <taxon>Peptostreptococcaceae</taxon>
        <taxon>Romboutsia</taxon>
    </lineage>
</organism>
<dbReference type="Proteomes" id="UP000215694">
    <property type="component" value="Unassembled WGS sequence"/>
</dbReference>
<dbReference type="Pfam" id="PF00126">
    <property type="entry name" value="HTH_1"/>
    <property type="match status" value="1"/>
</dbReference>
<dbReference type="GO" id="GO:0003700">
    <property type="term" value="F:DNA-binding transcription factor activity"/>
    <property type="evidence" value="ECO:0007669"/>
    <property type="project" value="InterPro"/>
</dbReference>
<dbReference type="PANTHER" id="PTHR30126:SF64">
    <property type="entry name" value="HTH-TYPE TRANSCRIPTIONAL REGULATOR CITR"/>
    <property type="match status" value="1"/>
</dbReference>
<keyword evidence="4" id="KW-0804">Transcription</keyword>
<dbReference type="SUPFAM" id="SSF46785">
    <property type="entry name" value="Winged helix' DNA-binding domain"/>
    <property type="match status" value="1"/>
</dbReference>
<evidence type="ECO:0000256" key="4">
    <source>
        <dbReference type="ARBA" id="ARBA00023163"/>
    </source>
</evidence>
<feature type="domain" description="HTH lysR-type" evidence="5">
    <location>
        <begin position="1"/>
        <end position="58"/>
    </location>
</feature>
<evidence type="ECO:0000256" key="2">
    <source>
        <dbReference type="ARBA" id="ARBA00023015"/>
    </source>
</evidence>
<evidence type="ECO:0000256" key="3">
    <source>
        <dbReference type="ARBA" id="ARBA00023125"/>
    </source>
</evidence>
<keyword evidence="2" id="KW-0805">Transcription regulation</keyword>
<name>A0A371J1T7_9FIRM</name>
<proteinExistence type="inferred from homology"/>
<comment type="similarity">
    <text evidence="1">Belongs to the LysR transcriptional regulatory family.</text>
</comment>
<dbReference type="RefSeq" id="WP_094366854.1">
    <property type="nucleotide sequence ID" value="NZ_NOJY02000022.1"/>
</dbReference>
<accession>A0A371J1T7</accession>
<evidence type="ECO:0000313" key="6">
    <source>
        <dbReference type="EMBL" id="RDY26675.1"/>
    </source>
</evidence>
<protein>
    <submittedName>
        <fullName evidence="6">LysR family transcriptional regulator</fullName>
    </submittedName>
</protein>
<dbReference type="PROSITE" id="PS50931">
    <property type="entry name" value="HTH_LYSR"/>
    <property type="match status" value="1"/>
</dbReference>
<dbReference type="AlphaFoldDB" id="A0A371J1T7"/>
<dbReference type="InterPro" id="IPR000847">
    <property type="entry name" value="LysR_HTH_N"/>
</dbReference>
<dbReference type="Pfam" id="PF03466">
    <property type="entry name" value="LysR_substrate"/>
    <property type="match status" value="1"/>
</dbReference>
<sequence length="297" mass="34147">MNLDHLRSFYMTAKYKSISKSAKELHLTQPGLSMQLQNLESEMGTSLLKRSYRGVELTEEGKIVFEYANKVLSLEDDLHTQLRNLKNNVEPLLIGSCKSIGEYALPCSIYTFKQIHENIHISLELNNSSTVIKKLRNHDINIGIIQEHNIGEDIVSIPLLSDKLALVGGYDQPMNKITLDDLLDLQLILREEGSATRSILEDAFNKKGLDFNNLNVIYSLNSQEAIKNSISLQKCFSFLPEVSIRQELRSSTLKKISIVDLDIEFNYYVVYRKNYKLTKYEQIFIDFISSKKRCFCY</sequence>
<dbReference type="SUPFAM" id="SSF53850">
    <property type="entry name" value="Periplasmic binding protein-like II"/>
    <property type="match status" value="1"/>
</dbReference>
<evidence type="ECO:0000259" key="5">
    <source>
        <dbReference type="PROSITE" id="PS50931"/>
    </source>
</evidence>
<comment type="caution">
    <text evidence="6">The sequence shown here is derived from an EMBL/GenBank/DDBJ whole genome shotgun (WGS) entry which is preliminary data.</text>
</comment>
<dbReference type="Gene3D" id="1.10.10.10">
    <property type="entry name" value="Winged helix-like DNA-binding domain superfamily/Winged helix DNA-binding domain"/>
    <property type="match status" value="1"/>
</dbReference>
<reference evidence="6 7" key="1">
    <citation type="journal article" date="2017" name="Genome Announc.">
        <title>Draft Genome Sequence of Romboutsia weinsteinii sp. nov. Strain CCRI-19649(T) Isolated from Surface Water.</title>
        <authorList>
            <person name="Maheux A.F."/>
            <person name="Boudreau D.K."/>
            <person name="Berube E."/>
            <person name="Boissinot M."/>
            <person name="Cantin P."/>
            <person name="Raymond F."/>
            <person name="Corbeil J."/>
            <person name="Omar R.F."/>
            <person name="Bergeron M.G."/>
        </authorList>
    </citation>
    <scope>NUCLEOTIDE SEQUENCE [LARGE SCALE GENOMIC DNA]</scope>
    <source>
        <strain evidence="6 7">CCRI-19649</strain>
    </source>
</reference>
<dbReference type="PRINTS" id="PR00039">
    <property type="entry name" value="HTHLYSR"/>
</dbReference>
<keyword evidence="7" id="KW-1185">Reference proteome</keyword>
<dbReference type="InterPro" id="IPR036390">
    <property type="entry name" value="WH_DNA-bd_sf"/>
</dbReference>
<dbReference type="GO" id="GO:0000976">
    <property type="term" value="F:transcription cis-regulatory region binding"/>
    <property type="evidence" value="ECO:0007669"/>
    <property type="project" value="TreeGrafter"/>
</dbReference>
<dbReference type="InterPro" id="IPR005119">
    <property type="entry name" value="LysR_subst-bd"/>
</dbReference>
<gene>
    <name evidence="6" type="ORF">CHL78_012585</name>
</gene>
<dbReference type="PANTHER" id="PTHR30126">
    <property type="entry name" value="HTH-TYPE TRANSCRIPTIONAL REGULATOR"/>
    <property type="match status" value="1"/>
</dbReference>
<dbReference type="FunFam" id="1.10.10.10:FF:000001">
    <property type="entry name" value="LysR family transcriptional regulator"/>
    <property type="match status" value="1"/>
</dbReference>
<evidence type="ECO:0000256" key="1">
    <source>
        <dbReference type="ARBA" id="ARBA00009437"/>
    </source>
</evidence>